<reference evidence="2 3" key="1">
    <citation type="submission" date="2018-03" db="EMBL/GenBank/DDBJ databases">
        <title>Genomic Encyclopedia of Archaeal and Bacterial Type Strains, Phase II (KMG-II): from individual species to whole genera.</title>
        <authorList>
            <person name="Goeker M."/>
        </authorList>
    </citation>
    <scope>NUCLEOTIDE SEQUENCE [LARGE SCALE GENOMIC DNA]</scope>
    <source>
        <strain evidence="2 3">DSM 100346</strain>
    </source>
</reference>
<gene>
    <name evidence="2" type="ORF">CLV98_101672</name>
</gene>
<evidence type="ECO:0000313" key="3">
    <source>
        <dbReference type="Proteomes" id="UP000245880"/>
    </source>
</evidence>
<feature type="transmembrane region" description="Helical" evidence="1">
    <location>
        <begin position="66"/>
        <end position="84"/>
    </location>
</feature>
<evidence type="ECO:0000256" key="1">
    <source>
        <dbReference type="SAM" id="Phobius"/>
    </source>
</evidence>
<comment type="caution">
    <text evidence="2">The sequence shown here is derived from an EMBL/GenBank/DDBJ whole genome shotgun (WGS) entry which is preliminary data.</text>
</comment>
<feature type="transmembrane region" description="Helical" evidence="1">
    <location>
        <begin position="90"/>
        <end position="109"/>
    </location>
</feature>
<keyword evidence="1" id="KW-1133">Transmembrane helix</keyword>
<evidence type="ECO:0000313" key="2">
    <source>
        <dbReference type="EMBL" id="PWJ60488.1"/>
    </source>
</evidence>
<dbReference type="OrthoDB" id="711246at2"/>
<protein>
    <submittedName>
        <fullName evidence="2">Uncharacterized protein</fullName>
    </submittedName>
</protein>
<keyword evidence="3" id="KW-1185">Reference proteome</keyword>
<proteinExistence type="predicted"/>
<dbReference type="EMBL" id="QGDT01000001">
    <property type="protein sequence ID" value="PWJ60488.1"/>
    <property type="molecule type" value="Genomic_DNA"/>
</dbReference>
<dbReference type="Proteomes" id="UP000245880">
    <property type="component" value="Unassembled WGS sequence"/>
</dbReference>
<organism evidence="2 3">
    <name type="scientific">Dyadobacter jejuensis</name>
    <dbReference type="NCBI Taxonomy" id="1082580"/>
    <lineage>
        <taxon>Bacteria</taxon>
        <taxon>Pseudomonadati</taxon>
        <taxon>Bacteroidota</taxon>
        <taxon>Cytophagia</taxon>
        <taxon>Cytophagales</taxon>
        <taxon>Spirosomataceae</taxon>
        <taxon>Dyadobacter</taxon>
    </lineage>
</organism>
<dbReference type="AlphaFoldDB" id="A0A316ASJ3"/>
<name>A0A316ASJ3_9BACT</name>
<dbReference type="RefSeq" id="WP_109672733.1">
    <property type="nucleotide sequence ID" value="NZ_QGDT01000001.1"/>
</dbReference>
<keyword evidence="1" id="KW-0812">Transmembrane</keyword>
<sequence>MFSTIFLLFLIGFIVWMNTSKRIAWPDKNRTLTYMASSPNYSLVAVGGLFLMATTLCVASMGLGSGLFAAVVVLMAVGSVSVLFFPFRYFGLKGIIILYICSLVIELLTL</sequence>
<accession>A0A316ASJ3</accession>
<feature type="transmembrane region" description="Helical" evidence="1">
    <location>
        <begin position="40"/>
        <end position="59"/>
    </location>
</feature>
<keyword evidence="1" id="KW-0472">Membrane</keyword>